<evidence type="ECO:0000256" key="6">
    <source>
        <dbReference type="HAMAP-Rule" id="MF_00801"/>
    </source>
</evidence>
<protein>
    <recommendedName>
        <fullName evidence="6">Endonuclease V</fullName>
        <ecNumber evidence="6">3.1.21.7</ecNumber>
    </recommendedName>
    <alternativeName>
        <fullName evidence="6">Deoxyinosine 3'endonuclease</fullName>
    </alternativeName>
    <alternativeName>
        <fullName evidence="6">Deoxyribonuclease V</fullName>
        <shortName evidence="6">DNase V</shortName>
    </alternativeName>
</protein>
<dbReference type="GO" id="GO:0006281">
    <property type="term" value="P:DNA repair"/>
    <property type="evidence" value="ECO:0007669"/>
    <property type="project" value="UniProtKB-UniRule"/>
</dbReference>
<organism evidence="7 8">
    <name type="scientific">Dyadobacter luticola</name>
    <dbReference type="NCBI Taxonomy" id="1979387"/>
    <lineage>
        <taxon>Bacteria</taxon>
        <taxon>Pseudomonadati</taxon>
        <taxon>Bacteroidota</taxon>
        <taxon>Cytophagia</taxon>
        <taxon>Cytophagales</taxon>
        <taxon>Spirosomataceae</taxon>
        <taxon>Dyadobacter</taxon>
    </lineage>
</organism>
<keyword evidence="3 6" id="KW-0540">Nuclease</keyword>
<keyword evidence="6" id="KW-0234">DNA repair</keyword>
<evidence type="ECO:0000256" key="1">
    <source>
        <dbReference type="ARBA" id="ARBA00004496"/>
    </source>
</evidence>
<evidence type="ECO:0000313" key="8">
    <source>
        <dbReference type="Proteomes" id="UP000306402"/>
    </source>
</evidence>
<keyword evidence="5 6" id="KW-0378">Hydrolase</keyword>
<keyword evidence="8" id="KW-1185">Reference proteome</keyword>
<feature type="site" description="Interaction with target DNA" evidence="6">
    <location>
        <position position="89"/>
    </location>
</feature>
<dbReference type="GO" id="GO:0016891">
    <property type="term" value="F:RNA endonuclease activity producing 5'-phosphomonoesters, hydrolytic mechanism"/>
    <property type="evidence" value="ECO:0007669"/>
    <property type="project" value="TreeGrafter"/>
</dbReference>
<dbReference type="GO" id="GO:0005737">
    <property type="term" value="C:cytoplasm"/>
    <property type="evidence" value="ECO:0007669"/>
    <property type="project" value="UniProtKB-SubCell"/>
</dbReference>
<comment type="cofactor">
    <cofactor evidence="6">
        <name>Mg(2+)</name>
        <dbReference type="ChEBI" id="CHEBI:18420"/>
    </cofactor>
</comment>
<evidence type="ECO:0000313" key="7">
    <source>
        <dbReference type="EMBL" id="TLU99592.1"/>
    </source>
</evidence>
<dbReference type="PANTHER" id="PTHR28511">
    <property type="entry name" value="ENDONUCLEASE V"/>
    <property type="match status" value="1"/>
</dbReference>
<evidence type="ECO:0000256" key="2">
    <source>
        <dbReference type="ARBA" id="ARBA00022490"/>
    </source>
</evidence>
<dbReference type="InterPro" id="IPR007581">
    <property type="entry name" value="Endonuclease-V"/>
</dbReference>
<dbReference type="OrthoDB" id="9790916at2"/>
<dbReference type="PANTHER" id="PTHR28511:SF1">
    <property type="entry name" value="ENDONUCLEASE V"/>
    <property type="match status" value="1"/>
</dbReference>
<comment type="catalytic activity">
    <reaction evidence="6">
        <text>Endonucleolytic cleavage at apurinic or apyrimidinic sites to products with a 5'-phosphate.</text>
        <dbReference type="EC" id="3.1.21.7"/>
    </reaction>
</comment>
<comment type="subcellular location">
    <subcellularLocation>
        <location evidence="1 6">Cytoplasm</location>
    </subcellularLocation>
</comment>
<dbReference type="GO" id="GO:0043737">
    <property type="term" value="F:deoxyribonuclease V activity"/>
    <property type="evidence" value="ECO:0007669"/>
    <property type="project" value="UniProtKB-UniRule"/>
</dbReference>
<dbReference type="AlphaFoldDB" id="A0A5R9KTG8"/>
<keyword evidence="2 6" id="KW-0963">Cytoplasm</keyword>
<dbReference type="Pfam" id="PF04493">
    <property type="entry name" value="Endonuclease_5"/>
    <property type="match status" value="1"/>
</dbReference>
<dbReference type="Proteomes" id="UP000306402">
    <property type="component" value="Unassembled WGS sequence"/>
</dbReference>
<dbReference type="EC" id="3.1.21.7" evidence="6"/>
<accession>A0A5R9KTG8</accession>
<evidence type="ECO:0000256" key="5">
    <source>
        <dbReference type="ARBA" id="ARBA00022801"/>
    </source>
</evidence>
<keyword evidence="4 6" id="KW-0255">Endonuclease</keyword>
<dbReference type="EMBL" id="VCEJ01000005">
    <property type="protein sequence ID" value="TLU99592.1"/>
    <property type="molecule type" value="Genomic_DNA"/>
</dbReference>
<keyword evidence="6" id="KW-0479">Metal-binding</keyword>
<dbReference type="GO" id="GO:0000287">
    <property type="term" value="F:magnesium ion binding"/>
    <property type="evidence" value="ECO:0007669"/>
    <property type="project" value="UniProtKB-UniRule"/>
</dbReference>
<proteinExistence type="inferred from homology"/>
<dbReference type="GO" id="GO:0003727">
    <property type="term" value="F:single-stranded RNA binding"/>
    <property type="evidence" value="ECO:0007669"/>
    <property type="project" value="TreeGrafter"/>
</dbReference>
<comment type="caution">
    <text evidence="7">The sequence shown here is derived from an EMBL/GenBank/DDBJ whole genome shotgun (WGS) entry which is preliminary data.</text>
</comment>
<keyword evidence="6" id="KW-0460">Magnesium</keyword>
<dbReference type="HAMAP" id="MF_00801">
    <property type="entry name" value="Endonuclease_5"/>
    <property type="match status" value="1"/>
</dbReference>
<comment type="function">
    <text evidence="6">DNA repair enzyme involved in the repair of deaminated bases. Selectively cleaves double-stranded DNA at the second phosphodiester bond 3' to a deoxyinosine leaving behind the intact lesion on the nicked DNA.</text>
</comment>
<evidence type="ECO:0000256" key="4">
    <source>
        <dbReference type="ARBA" id="ARBA00022759"/>
    </source>
</evidence>
<dbReference type="CDD" id="cd06559">
    <property type="entry name" value="Endonuclease_V"/>
    <property type="match status" value="1"/>
</dbReference>
<keyword evidence="6" id="KW-0227">DNA damage</keyword>
<evidence type="ECO:0000256" key="3">
    <source>
        <dbReference type="ARBA" id="ARBA00022722"/>
    </source>
</evidence>
<reference evidence="7 8" key="1">
    <citation type="submission" date="2019-05" db="EMBL/GenBank/DDBJ databases">
        <authorList>
            <person name="Qu J.-H."/>
        </authorList>
    </citation>
    <scope>NUCLEOTIDE SEQUENCE [LARGE SCALE GENOMIC DNA]</scope>
    <source>
        <strain evidence="7 8">T17</strain>
    </source>
</reference>
<gene>
    <name evidence="6" type="primary">nfi</name>
    <name evidence="7" type="ORF">FEN17_19895</name>
</gene>
<name>A0A5R9KTG8_9BACT</name>
<comment type="similarity">
    <text evidence="6">Belongs to the endonuclease V family.</text>
</comment>
<sequence length="246" mass="27679">MPAEITQIAHTPESNYDQLTITDATKIQQDLKKYLKLSPYRKVITTIAGADISLSLYSDTVYAGMVILSFPDLQPIAYSLVKSHTVFPYVPGYLAFREIPSLLKVYEQIPIKPDVIMFDGNGILHARRMGIASHFGVLTGTATMGCAKKKLAGQYEEPGNQRNDFSLVTDRREIVGYALRTKNDVKPVFISPGNKMSMQDSLEIAIKCVGKHRLPEPTRRAHEFVNLFRTGELKEGYHEVNELRLF</sequence>
<feature type="binding site" evidence="6">
    <location>
        <position position="119"/>
    </location>
    <ligand>
        <name>Mg(2+)</name>
        <dbReference type="ChEBI" id="CHEBI:18420"/>
    </ligand>
</feature>
<dbReference type="Gene3D" id="3.30.2170.10">
    <property type="entry name" value="archaeoglobus fulgidus dsm 4304 superfamily"/>
    <property type="match status" value="1"/>
</dbReference>
<feature type="binding site" evidence="6">
    <location>
        <position position="51"/>
    </location>
    <ligand>
        <name>Mg(2+)</name>
        <dbReference type="ChEBI" id="CHEBI:18420"/>
    </ligand>
</feature>